<feature type="transmembrane region" description="Helical" evidence="8">
    <location>
        <begin position="527"/>
        <end position="548"/>
    </location>
</feature>
<feature type="transmembrane region" description="Helical" evidence="8">
    <location>
        <begin position="329"/>
        <end position="347"/>
    </location>
</feature>
<keyword evidence="6 8" id="KW-0472">Membrane</keyword>
<keyword evidence="9" id="KW-0732">Signal</keyword>
<organism evidence="10 11">
    <name type="scientific">Circinella minor</name>
    <dbReference type="NCBI Taxonomy" id="1195481"/>
    <lineage>
        <taxon>Eukaryota</taxon>
        <taxon>Fungi</taxon>
        <taxon>Fungi incertae sedis</taxon>
        <taxon>Mucoromycota</taxon>
        <taxon>Mucoromycotina</taxon>
        <taxon>Mucoromycetes</taxon>
        <taxon>Mucorales</taxon>
        <taxon>Lichtheimiaceae</taxon>
        <taxon>Circinella</taxon>
    </lineage>
</organism>
<evidence type="ECO:0000313" key="10">
    <source>
        <dbReference type="EMBL" id="KAG2219996.1"/>
    </source>
</evidence>
<evidence type="ECO:0000256" key="9">
    <source>
        <dbReference type="SAM" id="SignalP"/>
    </source>
</evidence>
<reference evidence="10 11" key="1">
    <citation type="submission" date="2020-12" db="EMBL/GenBank/DDBJ databases">
        <title>Metabolic potential, ecology and presence of endohyphal bacteria is reflected in genomic diversity of Mucoromycotina.</title>
        <authorList>
            <person name="Muszewska A."/>
            <person name="Okrasinska A."/>
            <person name="Steczkiewicz K."/>
            <person name="Drgas O."/>
            <person name="Orlowska M."/>
            <person name="Perlinska-Lenart U."/>
            <person name="Aleksandrzak-Piekarczyk T."/>
            <person name="Szatraj K."/>
            <person name="Zielenkiewicz U."/>
            <person name="Pilsyk S."/>
            <person name="Malc E."/>
            <person name="Mieczkowski P."/>
            <person name="Kruszewska J.S."/>
            <person name="Biernat P."/>
            <person name="Pawlowska J."/>
        </authorList>
    </citation>
    <scope>NUCLEOTIDE SEQUENCE [LARGE SCALE GENOMIC DNA]</scope>
    <source>
        <strain evidence="10 11">CBS 142.35</strain>
    </source>
</reference>
<dbReference type="Proteomes" id="UP000646827">
    <property type="component" value="Unassembled WGS sequence"/>
</dbReference>
<comment type="subcellular location">
    <subcellularLocation>
        <location evidence="1">Cell membrane</location>
        <topology evidence="1">Multi-pass membrane protein</topology>
    </subcellularLocation>
</comment>
<evidence type="ECO:0000313" key="11">
    <source>
        <dbReference type="Proteomes" id="UP000646827"/>
    </source>
</evidence>
<keyword evidence="5 8" id="KW-1133">Transmembrane helix</keyword>
<dbReference type="OrthoDB" id="2376984at2759"/>
<keyword evidence="11" id="KW-1185">Reference proteome</keyword>
<feature type="signal peptide" evidence="9">
    <location>
        <begin position="1"/>
        <end position="19"/>
    </location>
</feature>
<evidence type="ECO:0000256" key="5">
    <source>
        <dbReference type="ARBA" id="ARBA00022989"/>
    </source>
</evidence>
<comment type="caution">
    <text evidence="10">The sequence shown here is derived from an EMBL/GenBank/DDBJ whole genome shotgun (WGS) entry which is preliminary data.</text>
</comment>
<evidence type="ECO:0000256" key="4">
    <source>
        <dbReference type="ARBA" id="ARBA00022692"/>
    </source>
</evidence>
<feature type="transmembrane region" description="Helical" evidence="8">
    <location>
        <begin position="569"/>
        <end position="594"/>
    </location>
</feature>
<feature type="transmembrane region" description="Helical" evidence="8">
    <location>
        <begin position="500"/>
        <end position="521"/>
    </location>
</feature>
<keyword evidence="7" id="KW-0675">Receptor</keyword>
<dbReference type="PANTHER" id="PTHR21444">
    <property type="entry name" value="COILED-COIL DOMAIN-CONTAINING PROTEIN 180"/>
    <property type="match status" value="1"/>
</dbReference>
<evidence type="ECO:0000256" key="3">
    <source>
        <dbReference type="ARBA" id="ARBA00022475"/>
    </source>
</evidence>
<evidence type="ECO:0000256" key="2">
    <source>
        <dbReference type="ARBA" id="ARBA00022448"/>
    </source>
</evidence>
<dbReference type="EMBL" id="JAEPRB010000156">
    <property type="protein sequence ID" value="KAG2219996.1"/>
    <property type="molecule type" value="Genomic_DNA"/>
</dbReference>
<feature type="transmembrane region" description="Helical" evidence="8">
    <location>
        <begin position="359"/>
        <end position="384"/>
    </location>
</feature>
<name>A0A8H7VEG1_9FUNG</name>
<evidence type="ECO:0000256" key="6">
    <source>
        <dbReference type="ARBA" id="ARBA00023136"/>
    </source>
</evidence>
<dbReference type="AlphaFoldDB" id="A0A8H7VEG1"/>
<gene>
    <name evidence="10" type="ORF">INT45_001895</name>
</gene>
<feature type="transmembrane region" description="Helical" evidence="8">
    <location>
        <begin position="390"/>
        <end position="413"/>
    </location>
</feature>
<accession>A0A8H7VEG1</accession>
<keyword evidence="4 8" id="KW-0812">Transmembrane</keyword>
<feature type="transmembrane region" description="Helical" evidence="8">
    <location>
        <begin position="673"/>
        <end position="692"/>
    </location>
</feature>
<protein>
    <submittedName>
        <fullName evidence="10">Uncharacterized protein</fullName>
    </submittedName>
</protein>
<dbReference type="PANTHER" id="PTHR21444:SF15">
    <property type="entry name" value="RECEPTOR FOR RETINOL UPTAKE STRA6"/>
    <property type="match status" value="1"/>
</dbReference>
<feature type="transmembrane region" description="Helical" evidence="8">
    <location>
        <begin position="246"/>
        <end position="268"/>
    </location>
</feature>
<keyword evidence="2" id="KW-0813">Transport</keyword>
<dbReference type="InterPro" id="IPR026612">
    <property type="entry name" value="STRA6-like"/>
</dbReference>
<sequence>MVFCILIVIAVFLLRLTRGVAFTTQCWEKLNGKPNLLKDGACLRINQDYDGWQTYQSDDWIYYPQQYVNVSLTETQLSIATVGGCCAPNRYKPTDNVFRDDGDSFEETGDKIVAISDSPLVQTIAVHGEYMQYMTDDNAMNFTLLPSVQRADKHAVFYELAFDRAIIITYQYRDTNNHLLGNYSTGIIRNSRSVADVTLPRKTRFIEIAIYGSRANPLCFTYIYAGLYVDKSKTTVTKICSKIASALQYLALINFILVPACFTVMTFVTSSFEFPPPLRFLCRQPSHPMNMCIFIAIGNNNAIQAWNLINFQSVIFDEWLPRAAKMIELFISFFLYAVYFYPVFLCFSASYRSRIANMLGLYTTFVLFTLRVAIDLPSFIVTYARDVPFLVLNVIASVPAIIAYTAIVFYFLIRVFTFRSCDQCRLKFLEVSDIEEQYVKRLFGSKEFSVKRNVRRSLHVRIWKWLISNIRMKGQQQQQHRRPALWSMETVRWMFGTDKYVRIPFAVKVSLTLLIYCLAQLIPILLIQMLGVGGVVPLHICAWSPYLAQFQYHPDPMAFAIKSYMLMQIAVFVATIGAGGCKYSFSSFCMIYSLGLLRRTTKDILRLRNGNYLLFKGKKNNDIDLDDAIRFLGVCVGFGFTGTLYFMIEVTLIGTGIAMLIQLDRLRDAILNHVGYGIFFMSFFIALLVQMIQKRITIMLFIKSGTRFSIQNRAPLLHYWYFMMFTSMTRALTSYIIRTLKLVLRYPLFSLRVDRNAETWSVRRGDGGFVGYCGMLLAEHEYNNPIMLVFIECLLPCLKAPQENNVKLCAAHRVDPESPMLSVGVENFIANASTPRAKTRWFLAYTLINNPMVCIHYPTM</sequence>
<dbReference type="GO" id="GO:0005886">
    <property type="term" value="C:plasma membrane"/>
    <property type="evidence" value="ECO:0007669"/>
    <property type="project" value="UniProtKB-SubCell"/>
</dbReference>
<feature type="non-terminal residue" evidence="10">
    <location>
        <position position="1"/>
    </location>
</feature>
<proteinExistence type="predicted"/>
<evidence type="ECO:0000256" key="8">
    <source>
        <dbReference type="SAM" id="Phobius"/>
    </source>
</evidence>
<keyword evidence="3" id="KW-1003">Cell membrane</keyword>
<evidence type="ECO:0000256" key="7">
    <source>
        <dbReference type="ARBA" id="ARBA00023170"/>
    </source>
</evidence>
<evidence type="ECO:0000256" key="1">
    <source>
        <dbReference type="ARBA" id="ARBA00004651"/>
    </source>
</evidence>
<dbReference type="GO" id="GO:0038023">
    <property type="term" value="F:signaling receptor activity"/>
    <property type="evidence" value="ECO:0007669"/>
    <property type="project" value="InterPro"/>
</dbReference>
<feature type="transmembrane region" description="Helical" evidence="8">
    <location>
        <begin position="628"/>
        <end position="661"/>
    </location>
</feature>
<feature type="chain" id="PRO_5034463223" evidence="9">
    <location>
        <begin position="20"/>
        <end position="860"/>
    </location>
</feature>
<dbReference type="Pfam" id="PF14752">
    <property type="entry name" value="RBP_receptor"/>
    <property type="match status" value="1"/>
</dbReference>